<evidence type="ECO:0000256" key="1">
    <source>
        <dbReference type="SAM" id="MobiDB-lite"/>
    </source>
</evidence>
<keyword evidence="2" id="KW-0472">Membrane</keyword>
<dbReference type="Proteomes" id="UP000011761">
    <property type="component" value="Unassembled WGS sequence"/>
</dbReference>
<dbReference type="AlphaFoldDB" id="M2MLE7"/>
<protein>
    <recommendedName>
        <fullName evidence="5">Mid2 domain-containing protein</fullName>
    </recommendedName>
</protein>
<keyword evidence="2" id="KW-0812">Transmembrane</keyword>
<evidence type="ECO:0000313" key="4">
    <source>
        <dbReference type="Proteomes" id="UP000011761"/>
    </source>
</evidence>
<reference evidence="3 4" key="1">
    <citation type="journal article" date="2012" name="PLoS Pathog.">
        <title>Diverse lifestyles and strategies of plant pathogenesis encoded in the genomes of eighteen Dothideomycetes fungi.</title>
        <authorList>
            <person name="Ohm R.A."/>
            <person name="Feau N."/>
            <person name="Henrissat B."/>
            <person name="Schoch C.L."/>
            <person name="Horwitz B.A."/>
            <person name="Barry K.W."/>
            <person name="Condon B.J."/>
            <person name="Copeland A.C."/>
            <person name="Dhillon B."/>
            <person name="Glaser F."/>
            <person name="Hesse C.N."/>
            <person name="Kosti I."/>
            <person name="LaButti K."/>
            <person name="Lindquist E.A."/>
            <person name="Lucas S."/>
            <person name="Salamov A.A."/>
            <person name="Bradshaw R.E."/>
            <person name="Ciuffetti L."/>
            <person name="Hamelin R.C."/>
            <person name="Kema G.H.J."/>
            <person name="Lawrence C."/>
            <person name="Scott J.A."/>
            <person name="Spatafora J.W."/>
            <person name="Turgeon B.G."/>
            <person name="de Wit P.J.G.M."/>
            <person name="Zhong S."/>
            <person name="Goodwin S.B."/>
            <person name="Grigoriev I.V."/>
        </authorList>
    </citation>
    <scope>NUCLEOTIDE SEQUENCE [LARGE SCALE GENOMIC DNA]</scope>
    <source>
        <strain evidence="3 4">UAMH 10762</strain>
    </source>
</reference>
<evidence type="ECO:0000313" key="3">
    <source>
        <dbReference type="EMBL" id="EMC92213.1"/>
    </source>
</evidence>
<feature type="region of interest" description="Disordered" evidence="1">
    <location>
        <begin position="241"/>
        <end position="278"/>
    </location>
</feature>
<feature type="compositionally biased region" description="Basic and acidic residues" evidence="1">
    <location>
        <begin position="250"/>
        <end position="271"/>
    </location>
</feature>
<evidence type="ECO:0000256" key="2">
    <source>
        <dbReference type="SAM" id="Phobius"/>
    </source>
</evidence>
<dbReference type="EMBL" id="KB445562">
    <property type="protein sequence ID" value="EMC92213.1"/>
    <property type="molecule type" value="Genomic_DNA"/>
</dbReference>
<proteinExistence type="predicted"/>
<evidence type="ECO:0008006" key="5">
    <source>
        <dbReference type="Google" id="ProtNLM"/>
    </source>
</evidence>
<name>M2MLE7_BAUPA</name>
<feature type="region of interest" description="Disordered" evidence="1">
    <location>
        <begin position="304"/>
        <end position="333"/>
    </location>
</feature>
<dbReference type="GeneID" id="19110590"/>
<feature type="compositionally biased region" description="Low complexity" evidence="1">
    <location>
        <begin position="161"/>
        <end position="180"/>
    </location>
</feature>
<feature type="transmembrane region" description="Helical" evidence="2">
    <location>
        <begin position="210"/>
        <end position="234"/>
    </location>
</feature>
<gene>
    <name evidence="3" type="ORF">BAUCODRAFT_27541</name>
</gene>
<dbReference type="PANTHER" id="PTHR16861:SF4">
    <property type="entry name" value="SH3 DOMAIN PROTEIN (AFU_ORTHOLOGUE AFUA_1G13610)"/>
    <property type="match status" value="1"/>
</dbReference>
<dbReference type="HOGENOM" id="CLU_794505_0_0_1"/>
<keyword evidence="2" id="KW-1133">Transmembrane helix</keyword>
<organism evidence="3 4">
    <name type="scientific">Baudoinia panamericana (strain UAMH 10762)</name>
    <name type="common">Angels' share fungus</name>
    <name type="synonym">Baudoinia compniacensis (strain UAMH 10762)</name>
    <dbReference type="NCBI Taxonomy" id="717646"/>
    <lineage>
        <taxon>Eukaryota</taxon>
        <taxon>Fungi</taxon>
        <taxon>Dikarya</taxon>
        <taxon>Ascomycota</taxon>
        <taxon>Pezizomycotina</taxon>
        <taxon>Dothideomycetes</taxon>
        <taxon>Dothideomycetidae</taxon>
        <taxon>Mycosphaerellales</taxon>
        <taxon>Teratosphaeriaceae</taxon>
        <taxon>Baudoinia</taxon>
    </lineage>
</organism>
<dbReference type="RefSeq" id="XP_007680301.1">
    <property type="nucleotide sequence ID" value="XM_007682111.1"/>
</dbReference>
<dbReference type="KEGG" id="bcom:BAUCODRAFT_27541"/>
<feature type="region of interest" description="Disordered" evidence="1">
    <location>
        <begin position="149"/>
        <end position="180"/>
    </location>
</feature>
<dbReference type="PANTHER" id="PTHR16861">
    <property type="entry name" value="GLYCOPROTEIN 38"/>
    <property type="match status" value="1"/>
</dbReference>
<accession>M2MLE7</accession>
<keyword evidence="4" id="KW-1185">Reference proteome</keyword>
<sequence>MSDITTLSALPAGTLLVSSASIAGAVIAGAVYSEEWLYAVPSSLGSSVVTVSQLLYVEGTAGSVTTVYLYDGWVYGSSVVTTTTTVAGVATTRTISVGSQVPSSTFATLTITVASGGGTKSTSLGLVTLPDIQTVSTVATLSSTSSRMNPSTELIVGGGPLSSTTGSSASRATTTSLTTTSSSAANSVVTVYITPSSTPAPSSSSLSGGAIAGVVIGPVAAIALVGAGIAWFLFGRKRRTGPKAPAEEAGPVHEKGDGPVHELHGRSRPHEVGGAPLHELQSHPSELETDSFGAAARSPVEMGLKSAHGSLSQPAGGDELDFSRPETRTEVPTMALAWETEELRNRRSV</sequence>